<dbReference type="InterPro" id="IPR002645">
    <property type="entry name" value="STAS_dom"/>
</dbReference>
<evidence type="ECO:0000256" key="2">
    <source>
        <dbReference type="SAM" id="MobiDB-lite"/>
    </source>
</evidence>
<evidence type="ECO:0000256" key="1">
    <source>
        <dbReference type="ARBA" id="ARBA00022553"/>
    </source>
</evidence>
<dbReference type="PANTHER" id="PTHR33745">
    <property type="entry name" value="RSBT ANTAGONIST PROTEIN RSBS-RELATED"/>
    <property type="match status" value="1"/>
</dbReference>
<dbReference type="InterPro" id="IPR036513">
    <property type="entry name" value="STAS_dom_sf"/>
</dbReference>
<feature type="compositionally biased region" description="Low complexity" evidence="2">
    <location>
        <begin position="9"/>
        <end position="27"/>
    </location>
</feature>
<dbReference type="SUPFAM" id="SSF52091">
    <property type="entry name" value="SpoIIaa-like"/>
    <property type="match status" value="1"/>
</dbReference>
<reference evidence="4" key="1">
    <citation type="submission" date="2022-11" db="EMBL/GenBank/DDBJ databases">
        <title>Minimal conservation of predation-associated metabolite biosynthetic gene clusters underscores biosynthetic potential of Myxococcota including descriptions for ten novel species: Archangium lansinium sp. nov., Myxococcus landrumus sp. nov., Nannocystis bai.</title>
        <authorList>
            <person name="Ahearne A."/>
            <person name="Stevens C."/>
            <person name="Phillips K."/>
        </authorList>
    </citation>
    <scope>NUCLEOTIDE SEQUENCE</scope>
    <source>
        <strain evidence="4">Na p29</strain>
    </source>
</reference>
<evidence type="ECO:0000313" key="4">
    <source>
        <dbReference type="EMBL" id="MCY1004965.1"/>
    </source>
</evidence>
<accession>A0A9X3EKQ5</accession>
<proteinExistence type="predicted"/>
<organism evidence="4 5">
    <name type="scientific">Nannocystis pusilla</name>
    <dbReference type="NCBI Taxonomy" id="889268"/>
    <lineage>
        <taxon>Bacteria</taxon>
        <taxon>Pseudomonadati</taxon>
        <taxon>Myxococcota</taxon>
        <taxon>Polyangia</taxon>
        <taxon>Nannocystales</taxon>
        <taxon>Nannocystaceae</taxon>
        <taxon>Nannocystis</taxon>
    </lineage>
</organism>
<evidence type="ECO:0000313" key="5">
    <source>
        <dbReference type="Proteomes" id="UP001150924"/>
    </source>
</evidence>
<keyword evidence="5" id="KW-1185">Reference proteome</keyword>
<dbReference type="CDD" id="cd07041">
    <property type="entry name" value="STAS_RsbR_RsbS_like"/>
    <property type="match status" value="1"/>
</dbReference>
<comment type="caution">
    <text evidence="4">The sequence shown here is derived from an EMBL/GenBank/DDBJ whole genome shotgun (WGS) entry which is preliminary data.</text>
</comment>
<feature type="domain" description="STAS" evidence="3">
    <location>
        <begin position="35"/>
        <end position="146"/>
    </location>
</feature>
<dbReference type="Pfam" id="PF01740">
    <property type="entry name" value="STAS"/>
    <property type="match status" value="1"/>
</dbReference>
<gene>
    <name evidence="4" type="ORF">OV079_05140</name>
</gene>
<feature type="region of interest" description="Disordered" evidence="2">
    <location>
        <begin position="1"/>
        <end position="27"/>
    </location>
</feature>
<dbReference type="EMBL" id="JAPNKE010000002">
    <property type="protein sequence ID" value="MCY1004965.1"/>
    <property type="molecule type" value="Genomic_DNA"/>
</dbReference>
<dbReference type="PANTHER" id="PTHR33745:SF3">
    <property type="entry name" value="RSBT CO-ANTAGONIST PROTEIN RSBRC"/>
    <property type="match status" value="1"/>
</dbReference>
<dbReference type="InterPro" id="IPR051932">
    <property type="entry name" value="Bact_StressResp_Reg"/>
</dbReference>
<keyword evidence="1" id="KW-0597">Phosphoprotein</keyword>
<sequence>MPRRHRAQAQRAAAAGQPAPARAAARPRGCAAPASTPLIPISDQVVVMPLVGRLDRSRVEHVLQTLLDGVQRVHAAVVILDITGVAVVDAAVADALVRTARAVGLLGARVVLTGIRPEVAATLAALGTDLMGLVTRGTLQDGIRHAHTDLVAPRPRP</sequence>
<dbReference type="AlphaFoldDB" id="A0A9X3EKQ5"/>
<dbReference type="Proteomes" id="UP001150924">
    <property type="component" value="Unassembled WGS sequence"/>
</dbReference>
<name>A0A9X3EKQ5_9BACT</name>
<dbReference type="PROSITE" id="PS50801">
    <property type="entry name" value="STAS"/>
    <property type="match status" value="1"/>
</dbReference>
<protein>
    <submittedName>
        <fullName evidence="4">STAS domain-containing protein</fullName>
    </submittedName>
</protein>
<evidence type="ECO:0000259" key="3">
    <source>
        <dbReference type="PROSITE" id="PS50801"/>
    </source>
</evidence>
<dbReference type="Gene3D" id="3.30.750.24">
    <property type="entry name" value="STAS domain"/>
    <property type="match status" value="1"/>
</dbReference>